<name>A0A410X1Q7_9BACL</name>
<sequence>MDTNNFEETIKPFFWVAHKSSFSVCLNAGSYKPEIFETREDEGFEGNGYDWGSLARVFLDERKPHLAEYVRFDPEAGMFCAYSSNPESLKEFIVDFKKACEDDAVINDLFSRAELD</sequence>
<evidence type="ECO:0000313" key="1">
    <source>
        <dbReference type="EMBL" id="MCY9594766.1"/>
    </source>
</evidence>
<dbReference type="RefSeq" id="WP_042230287.1">
    <property type="nucleotide sequence ID" value="NZ_CP026520.1"/>
</dbReference>
<dbReference type="KEGG" id="pchi:PC41400_23845"/>
<evidence type="ECO:0000313" key="2">
    <source>
        <dbReference type="EMBL" id="QAV20545.1"/>
    </source>
</evidence>
<dbReference type="InterPro" id="IPR028956">
    <property type="entry name" value="Imm51"/>
</dbReference>
<reference evidence="1 4" key="2">
    <citation type="submission" date="2022-05" db="EMBL/GenBank/DDBJ databases">
        <title>Genome Sequencing of Bee-Associated Microbes.</title>
        <authorList>
            <person name="Dunlap C."/>
        </authorList>
    </citation>
    <scope>NUCLEOTIDE SEQUENCE [LARGE SCALE GENOMIC DNA]</scope>
    <source>
        <strain evidence="1 4">NRRL B-23120</strain>
    </source>
</reference>
<dbReference type="AlphaFoldDB" id="A0A410X1Q7"/>
<dbReference type="Proteomes" id="UP001527202">
    <property type="component" value="Unassembled WGS sequence"/>
</dbReference>
<reference evidence="2 3" key="1">
    <citation type="submission" date="2018-01" db="EMBL/GenBank/DDBJ databases">
        <title>The whole genome sequencing and assembly of Paenibacillus chitinolyticus KCCM 41400 strain.</title>
        <authorList>
            <person name="Kim J.-Y."/>
            <person name="Park M.-K."/>
            <person name="Lee Y.-J."/>
            <person name="Yi H."/>
            <person name="Bahn Y.-S."/>
            <person name="Kim J.F."/>
            <person name="Lee D.-W."/>
        </authorList>
    </citation>
    <scope>NUCLEOTIDE SEQUENCE [LARGE SCALE GENOMIC DNA]</scope>
    <source>
        <strain evidence="2 3">KCCM 41400</strain>
    </source>
</reference>
<keyword evidence="4" id="KW-1185">Reference proteome</keyword>
<evidence type="ECO:0000313" key="4">
    <source>
        <dbReference type="Proteomes" id="UP001527202"/>
    </source>
</evidence>
<dbReference type="EMBL" id="CP026520">
    <property type="protein sequence ID" value="QAV20545.1"/>
    <property type="molecule type" value="Genomic_DNA"/>
</dbReference>
<dbReference type="OrthoDB" id="8657476at2"/>
<dbReference type="GeneID" id="95377830"/>
<protein>
    <submittedName>
        <fullName evidence="1">Immunity 51 family protein</fullName>
    </submittedName>
</protein>
<dbReference type="Pfam" id="PF15595">
    <property type="entry name" value="Imm51"/>
    <property type="match status" value="1"/>
</dbReference>
<accession>A0A410X1Q7</accession>
<dbReference type="Proteomes" id="UP000288943">
    <property type="component" value="Chromosome"/>
</dbReference>
<dbReference type="EMBL" id="JAMDMJ010000003">
    <property type="protein sequence ID" value="MCY9594766.1"/>
    <property type="molecule type" value="Genomic_DNA"/>
</dbReference>
<proteinExistence type="predicted"/>
<organism evidence="2 3">
    <name type="scientific">Paenibacillus chitinolyticus</name>
    <dbReference type="NCBI Taxonomy" id="79263"/>
    <lineage>
        <taxon>Bacteria</taxon>
        <taxon>Bacillati</taxon>
        <taxon>Bacillota</taxon>
        <taxon>Bacilli</taxon>
        <taxon>Bacillales</taxon>
        <taxon>Paenibacillaceae</taxon>
        <taxon>Paenibacillus</taxon>
    </lineage>
</organism>
<evidence type="ECO:0000313" key="3">
    <source>
        <dbReference type="Proteomes" id="UP000288943"/>
    </source>
</evidence>
<gene>
    <name evidence="1" type="ORF">M5X16_03135</name>
    <name evidence="2" type="ORF">PC41400_23845</name>
</gene>